<sequence>MKTAIEELYANLTGALQRRDAITGDYDFDDAEFESKRDYYLGQYDALQSLVGTHSDYLAELEAHDLSLATIRDWKERGQYEPA</sequence>
<dbReference type="EMBL" id="JBHTOP010000029">
    <property type="protein sequence ID" value="MFD1673086.1"/>
    <property type="molecule type" value="Genomic_DNA"/>
</dbReference>
<reference evidence="2" key="1">
    <citation type="journal article" date="2019" name="Int. J. Syst. Evol. Microbiol.">
        <title>The Global Catalogue of Microorganisms (GCM) 10K type strain sequencing project: providing services to taxonomists for standard genome sequencing and annotation.</title>
        <authorList>
            <consortium name="The Broad Institute Genomics Platform"/>
            <consortium name="The Broad Institute Genome Sequencing Center for Infectious Disease"/>
            <person name="Wu L."/>
            <person name="Ma J."/>
        </authorList>
    </citation>
    <scope>NUCLEOTIDE SEQUENCE [LARGE SCALE GENOMIC DNA]</scope>
    <source>
        <strain evidence="2">CCM 8896</strain>
    </source>
</reference>
<keyword evidence="2" id="KW-1185">Reference proteome</keyword>
<gene>
    <name evidence="1" type="ORF">ACFQ5M_13570</name>
</gene>
<evidence type="ECO:0000313" key="2">
    <source>
        <dbReference type="Proteomes" id="UP001597267"/>
    </source>
</evidence>
<evidence type="ECO:0000313" key="1">
    <source>
        <dbReference type="EMBL" id="MFD1673086.1"/>
    </source>
</evidence>
<name>A0ABW4JBV1_9LACO</name>
<comment type="caution">
    <text evidence="1">The sequence shown here is derived from an EMBL/GenBank/DDBJ whole genome shotgun (WGS) entry which is preliminary data.</text>
</comment>
<accession>A0ABW4JBV1</accession>
<dbReference type="RefSeq" id="WP_125715609.1">
    <property type="nucleotide sequence ID" value="NZ_JBHTOP010000029.1"/>
</dbReference>
<proteinExistence type="predicted"/>
<protein>
    <submittedName>
        <fullName evidence="1">Uncharacterized protein</fullName>
    </submittedName>
</protein>
<organism evidence="1 2">
    <name type="scientific">Agrilactobacillus yilanensis</name>
    <dbReference type="NCBI Taxonomy" id="2485997"/>
    <lineage>
        <taxon>Bacteria</taxon>
        <taxon>Bacillati</taxon>
        <taxon>Bacillota</taxon>
        <taxon>Bacilli</taxon>
        <taxon>Lactobacillales</taxon>
        <taxon>Lactobacillaceae</taxon>
        <taxon>Agrilactobacillus</taxon>
    </lineage>
</organism>
<dbReference type="Proteomes" id="UP001597267">
    <property type="component" value="Unassembled WGS sequence"/>
</dbReference>